<dbReference type="GO" id="GO:0046872">
    <property type="term" value="F:metal ion binding"/>
    <property type="evidence" value="ECO:0007669"/>
    <property type="project" value="UniProtKB-KW"/>
</dbReference>
<dbReference type="InterPro" id="IPR050584">
    <property type="entry name" value="Cholesterol_7-desaturase"/>
</dbReference>
<dbReference type="Pfam" id="PF19298">
    <property type="entry name" value="KshA_C"/>
    <property type="match status" value="1"/>
</dbReference>
<keyword evidence="8" id="KW-0560">Oxidoreductase</keyword>
<evidence type="ECO:0000256" key="8">
    <source>
        <dbReference type="ARBA" id="ARBA00023002"/>
    </source>
</evidence>
<proteinExistence type="inferred from homology"/>
<evidence type="ECO:0000256" key="14">
    <source>
        <dbReference type="ARBA" id="ARBA00026095"/>
    </source>
</evidence>
<organism evidence="18 19">
    <name type="scientific">Patella caerulea</name>
    <name type="common">Rayed Mediterranean limpet</name>
    <dbReference type="NCBI Taxonomy" id="87958"/>
    <lineage>
        <taxon>Eukaryota</taxon>
        <taxon>Metazoa</taxon>
        <taxon>Spiralia</taxon>
        <taxon>Lophotrochozoa</taxon>
        <taxon>Mollusca</taxon>
        <taxon>Gastropoda</taxon>
        <taxon>Patellogastropoda</taxon>
        <taxon>Patelloidea</taxon>
        <taxon>Patellidae</taxon>
        <taxon>Patella</taxon>
    </lineage>
</organism>
<feature type="domain" description="Rieske" evidence="17">
    <location>
        <begin position="13"/>
        <end position="101"/>
    </location>
</feature>
<dbReference type="GO" id="GO:0170056">
    <property type="term" value="F:cholesterol 7-desaturase [NAD(P)H] activity"/>
    <property type="evidence" value="ECO:0007669"/>
    <property type="project" value="UniProtKB-EC"/>
</dbReference>
<dbReference type="PROSITE" id="PS51296">
    <property type="entry name" value="RIESKE"/>
    <property type="match status" value="1"/>
</dbReference>
<dbReference type="AlphaFoldDB" id="A0AAN8Q242"/>
<dbReference type="EMBL" id="JAZGQO010000001">
    <property type="protein sequence ID" value="KAK6194772.1"/>
    <property type="molecule type" value="Genomic_DNA"/>
</dbReference>
<reference evidence="18 19" key="1">
    <citation type="submission" date="2024-01" db="EMBL/GenBank/DDBJ databases">
        <title>The genome of the rayed Mediterranean limpet Patella caerulea (Linnaeus, 1758).</title>
        <authorList>
            <person name="Anh-Thu Weber A."/>
            <person name="Halstead-Nussloch G."/>
        </authorList>
    </citation>
    <scope>NUCLEOTIDE SEQUENCE [LARGE SCALE GENOMIC DNA]</scope>
    <source>
        <strain evidence="18">AATW-2023a</strain>
        <tissue evidence="18">Whole specimen</tissue>
    </source>
</reference>
<evidence type="ECO:0000256" key="16">
    <source>
        <dbReference type="ARBA" id="ARBA00049548"/>
    </source>
</evidence>
<sequence>MKDLCFLLIIHDSVSIPGLNLAVFRDEKGEVHALDAYCPHMGANFAAGGRVIDDGIECPFHAWRFRGEDGKCTHIPYCQKIPEIAKVKSWPILEINGWIYLWHHAEGIDPTWLPPELEDIANGTWTYRGRTEHLVNSHIEEIPQNGADVVHLAHVHGPLLGAGVDLRYMWSKLWGFGHHEWQAEWEPQSAPNEHIGVMRLGHSIQCFGNLFSIIGMNVTARQIGPGIVYMEFTSSFCKGVYIQSLTPVEPLLQKLVHNVYVHWTIPTFIGKFFLWGEAVQVERDIMIWNNKRYESKPLLVKSSEDSLTARHKRWFSQFYSKNSKRFTFQRDNLDW</sequence>
<dbReference type="InterPro" id="IPR017941">
    <property type="entry name" value="Rieske_2Fe-2S"/>
</dbReference>
<evidence type="ECO:0000256" key="5">
    <source>
        <dbReference type="ARBA" id="ARBA00022714"/>
    </source>
</evidence>
<evidence type="ECO:0000256" key="1">
    <source>
        <dbReference type="ARBA" id="ARBA00001962"/>
    </source>
</evidence>
<comment type="catalytic activity">
    <reaction evidence="15">
        <text>cholesterol + NADH + O2 + H(+) = 7-dehydrocholesterol + NAD(+) + 2 H2O</text>
        <dbReference type="Rhea" id="RHEA:51644"/>
        <dbReference type="ChEBI" id="CHEBI:15377"/>
        <dbReference type="ChEBI" id="CHEBI:15378"/>
        <dbReference type="ChEBI" id="CHEBI:15379"/>
        <dbReference type="ChEBI" id="CHEBI:16113"/>
        <dbReference type="ChEBI" id="CHEBI:17759"/>
        <dbReference type="ChEBI" id="CHEBI:57540"/>
        <dbReference type="ChEBI" id="CHEBI:57945"/>
        <dbReference type="EC" id="1.14.19.21"/>
    </reaction>
    <physiologicalReaction direction="left-to-right" evidence="15">
        <dbReference type="Rhea" id="RHEA:51645"/>
    </physiologicalReaction>
</comment>
<dbReference type="Proteomes" id="UP001347796">
    <property type="component" value="Unassembled WGS sequence"/>
</dbReference>
<evidence type="ECO:0000256" key="7">
    <source>
        <dbReference type="ARBA" id="ARBA00022989"/>
    </source>
</evidence>
<keyword evidence="9" id="KW-0408">Iron</keyword>
<keyword evidence="5" id="KW-0001">2Fe-2S</keyword>
<evidence type="ECO:0000256" key="9">
    <source>
        <dbReference type="ARBA" id="ARBA00023004"/>
    </source>
</evidence>
<dbReference type="GO" id="GO:0051537">
    <property type="term" value="F:2 iron, 2 sulfur cluster binding"/>
    <property type="evidence" value="ECO:0007669"/>
    <property type="project" value="UniProtKB-KW"/>
</dbReference>
<keyword evidence="10" id="KW-0411">Iron-sulfur</keyword>
<keyword evidence="4" id="KW-0812">Transmembrane</keyword>
<keyword evidence="19" id="KW-1185">Reference proteome</keyword>
<dbReference type="InterPro" id="IPR036922">
    <property type="entry name" value="Rieske_2Fe-2S_sf"/>
</dbReference>
<evidence type="ECO:0000256" key="11">
    <source>
        <dbReference type="ARBA" id="ARBA00023136"/>
    </source>
</evidence>
<protein>
    <recommendedName>
        <fullName evidence="14">cholesterol 7-desaturase</fullName>
        <ecNumber evidence="14">1.14.19.21</ecNumber>
    </recommendedName>
</protein>
<dbReference type="GO" id="GO:0016020">
    <property type="term" value="C:membrane"/>
    <property type="evidence" value="ECO:0007669"/>
    <property type="project" value="UniProtKB-SubCell"/>
</dbReference>
<dbReference type="GO" id="GO:0008203">
    <property type="term" value="P:cholesterol metabolic process"/>
    <property type="evidence" value="ECO:0007669"/>
    <property type="project" value="InterPro"/>
</dbReference>
<evidence type="ECO:0000259" key="17">
    <source>
        <dbReference type="PROSITE" id="PS51296"/>
    </source>
</evidence>
<dbReference type="GO" id="GO:0005737">
    <property type="term" value="C:cytoplasm"/>
    <property type="evidence" value="ECO:0007669"/>
    <property type="project" value="TreeGrafter"/>
</dbReference>
<dbReference type="Pfam" id="PF00355">
    <property type="entry name" value="Rieske"/>
    <property type="match status" value="1"/>
</dbReference>
<evidence type="ECO:0000256" key="4">
    <source>
        <dbReference type="ARBA" id="ARBA00022692"/>
    </source>
</evidence>
<dbReference type="PANTHER" id="PTHR21266:SF32">
    <property type="entry name" value="CHOLESTEROL 7-DESATURASE NVD"/>
    <property type="match status" value="1"/>
</dbReference>
<evidence type="ECO:0000256" key="6">
    <source>
        <dbReference type="ARBA" id="ARBA00022723"/>
    </source>
</evidence>
<dbReference type="EC" id="1.14.19.21" evidence="14"/>
<comment type="subcellular location">
    <subcellularLocation>
        <location evidence="2">Membrane</location>
    </subcellularLocation>
</comment>
<evidence type="ECO:0000256" key="2">
    <source>
        <dbReference type="ARBA" id="ARBA00004370"/>
    </source>
</evidence>
<comment type="pathway">
    <text evidence="12">Steroid hormone biosynthesis; dafachronic acid biosynthesis.</text>
</comment>
<evidence type="ECO:0000313" key="19">
    <source>
        <dbReference type="Proteomes" id="UP001347796"/>
    </source>
</evidence>
<evidence type="ECO:0000256" key="12">
    <source>
        <dbReference type="ARBA" id="ARBA00025712"/>
    </source>
</evidence>
<evidence type="ECO:0000256" key="15">
    <source>
        <dbReference type="ARBA" id="ARBA00047853"/>
    </source>
</evidence>
<evidence type="ECO:0000313" key="18">
    <source>
        <dbReference type="EMBL" id="KAK6194772.1"/>
    </source>
</evidence>
<comment type="pathway">
    <text evidence="3">Hormone biosynthesis.</text>
</comment>
<keyword evidence="7" id="KW-1133">Transmembrane helix</keyword>
<evidence type="ECO:0000256" key="10">
    <source>
        <dbReference type="ARBA" id="ARBA00023014"/>
    </source>
</evidence>
<dbReference type="Gene3D" id="2.102.10.10">
    <property type="entry name" value="Rieske [2Fe-2S] iron-sulphur domain"/>
    <property type="match status" value="1"/>
</dbReference>
<keyword evidence="11" id="KW-0472">Membrane</keyword>
<accession>A0AAN8Q242</accession>
<comment type="cofactor">
    <cofactor evidence="1">
        <name>Fe cation</name>
        <dbReference type="ChEBI" id="CHEBI:24875"/>
    </cofactor>
</comment>
<evidence type="ECO:0000256" key="13">
    <source>
        <dbReference type="ARBA" id="ARBA00025729"/>
    </source>
</evidence>
<comment type="similarity">
    <text evidence="13">Belongs to the cholesterol 7-desaturase family.</text>
</comment>
<dbReference type="SUPFAM" id="SSF50022">
    <property type="entry name" value="ISP domain"/>
    <property type="match status" value="1"/>
</dbReference>
<comment type="catalytic activity">
    <reaction evidence="16">
        <text>cholesterol + NADPH + O2 + H(+) = 7-dehydrocholesterol + NADP(+) + 2 H2O</text>
        <dbReference type="Rhea" id="RHEA:45024"/>
        <dbReference type="ChEBI" id="CHEBI:15377"/>
        <dbReference type="ChEBI" id="CHEBI:15378"/>
        <dbReference type="ChEBI" id="CHEBI:15379"/>
        <dbReference type="ChEBI" id="CHEBI:16113"/>
        <dbReference type="ChEBI" id="CHEBI:17759"/>
        <dbReference type="ChEBI" id="CHEBI:57783"/>
        <dbReference type="ChEBI" id="CHEBI:58349"/>
        <dbReference type="EC" id="1.14.19.21"/>
    </reaction>
    <physiologicalReaction direction="left-to-right" evidence="16">
        <dbReference type="Rhea" id="RHEA:45025"/>
    </physiologicalReaction>
</comment>
<gene>
    <name evidence="18" type="ORF">SNE40_000333</name>
</gene>
<keyword evidence="6" id="KW-0479">Metal-binding</keyword>
<name>A0AAN8Q242_PATCE</name>
<evidence type="ECO:0000256" key="3">
    <source>
        <dbReference type="ARBA" id="ARBA00004972"/>
    </source>
</evidence>
<dbReference type="InterPro" id="IPR045605">
    <property type="entry name" value="KshA-like_C"/>
</dbReference>
<comment type="caution">
    <text evidence="18">The sequence shown here is derived from an EMBL/GenBank/DDBJ whole genome shotgun (WGS) entry which is preliminary data.</text>
</comment>
<dbReference type="Gene3D" id="3.90.380.10">
    <property type="entry name" value="Naphthalene 1,2-dioxygenase Alpha Subunit, Chain A, domain 1"/>
    <property type="match status" value="1"/>
</dbReference>
<dbReference type="PANTHER" id="PTHR21266">
    <property type="entry name" value="IRON-SULFUR DOMAIN CONTAINING PROTEIN"/>
    <property type="match status" value="1"/>
</dbReference>